<dbReference type="EMBL" id="CM011682">
    <property type="protein sequence ID" value="TMS15372.1"/>
    <property type="molecule type" value="Genomic_DNA"/>
</dbReference>
<keyword evidence="2" id="KW-1185">Reference proteome</keyword>
<comment type="caution">
    <text evidence="1">The sequence shown here is derived from an EMBL/GenBank/DDBJ whole genome shotgun (WGS) entry which is preliminary data.</text>
</comment>
<name>A0ACD3R7T3_LARCR</name>
<proteinExistence type="predicted"/>
<sequence length="110" mass="12214">IVGSAIADEGSLVNSIPDWLKDLVGVAATDENNLLDRMFLRTEVPHQVNSFLDFLDSYMRMNNGLLKLTELIKKNTEDPAVWSGVDNLQKTLRGIIDSIDSNDGDKLKPI</sequence>
<protein>
    <submittedName>
        <fullName evidence="1">Uncharacterized protein</fullName>
    </submittedName>
</protein>
<evidence type="ECO:0000313" key="2">
    <source>
        <dbReference type="Proteomes" id="UP000793456"/>
    </source>
</evidence>
<feature type="non-terminal residue" evidence="1">
    <location>
        <position position="1"/>
    </location>
</feature>
<dbReference type="Proteomes" id="UP000793456">
    <property type="component" value="Chromosome IX"/>
</dbReference>
<accession>A0ACD3R7T3</accession>
<organism evidence="1 2">
    <name type="scientific">Larimichthys crocea</name>
    <name type="common">Large yellow croaker</name>
    <name type="synonym">Pseudosciaena crocea</name>
    <dbReference type="NCBI Taxonomy" id="215358"/>
    <lineage>
        <taxon>Eukaryota</taxon>
        <taxon>Metazoa</taxon>
        <taxon>Chordata</taxon>
        <taxon>Craniata</taxon>
        <taxon>Vertebrata</taxon>
        <taxon>Euteleostomi</taxon>
        <taxon>Actinopterygii</taxon>
        <taxon>Neopterygii</taxon>
        <taxon>Teleostei</taxon>
        <taxon>Neoteleostei</taxon>
        <taxon>Acanthomorphata</taxon>
        <taxon>Eupercaria</taxon>
        <taxon>Sciaenidae</taxon>
        <taxon>Larimichthys</taxon>
    </lineage>
</organism>
<gene>
    <name evidence="1" type="ORF">E3U43_021834</name>
</gene>
<evidence type="ECO:0000313" key="1">
    <source>
        <dbReference type="EMBL" id="TMS15372.1"/>
    </source>
</evidence>
<reference evidence="1" key="1">
    <citation type="submission" date="2018-11" db="EMBL/GenBank/DDBJ databases">
        <title>The sequence and de novo assembly of Larimichthys crocea genome using PacBio and Hi-C technologies.</title>
        <authorList>
            <person name="Xu P."/>
            <person name="Chen B."/>
            <person name="Zhou Z."/>
            <person name="Ke Q."/>
            <person name="Wu Y."/>
            <person name="Bai H."/>
            <person name="Pu F."/>
        </authorList>
    </citation>
    <scope>NUCLEOTIDE SEQUENCE</scope>
    <source>
        <tissue evidence="1">Muscle</tissue>
    </source>
</reference>